<organism evidence="3 4">
    <name type="scientific">Coemansia biformis</name>
    <dbReference type="NCBI Taxonomy" id="1286918"/>
    <lineage>
        <taxon>Eukaryota</taxon>
        <taxon>Fungi</taxon>
        <taxon>Fungi incertae sedis</taxon>
        <taxon>Zoopagomycota</taxon>
        <taxon>Kickxellomycotina</taxon>
        <taxon>Kickxellomycetes</taxon>
        <taxon>Kickxellales</taxon>
        <taxon>Kickxellaceae</taxon>
        <taxon>Coemansia</taxon>
    </lineage>
</organism>
<keyword evidence="2" id="KW-1133">Transmembrane helix</keyword>
<evidence type="ECO:0000256" key="2">
    <source>
        <dbReference type="SAM" id="Phobius"/>
    </source>
</evidence>
<feature type="transmembrane region" description="Helical" evidence="2">
    <location>
        <begin position="31"/>
        <end position="52"/>
    </location>
</feature>
<sequence length="376" mass="40975">MAGNQRQRRRISTFHMDDSWRGRLQPYMGTLKLVSAVAGLMLAGVGGFYAVLSRQLDRKWPPPPEVTRAETRRLLRGAALREHIAPDPRVAYMFLLRALEQIHGDGVLDEDAPAVQEIVVRMANAAAQVGEKEPAVRMLEGAWHRVVDADGHIAPDDSGWTRLQVCRIADVLGPLQLKTNHSEAIRTYGTALRAAKHVLDSDSSGDAGDVREEMLLRHANYLTSLGEAFALVGDLDSSQALLSGVLKELRDRQPAGDEPGAKKADRWTCLDAIVMLDLAQVARKRGGLDEARAWASAGVAVTEKWPGTHACEMCHGHLLAQLAAIAEIQGDKQACRNLHSAALKHARSTGKGAAEKAEEDIRRIDAELSPSPDKTE</sequence>
<comment type="caution">
    <text evidence="3">The sequence shown here is derived from an EMBL/GenBank/DDBJ whole genome shotgun (WGS) entry which is preliminary data.</text>
</comment>
<keyword evidence="2" id="KW-0812">Transmembrane</keyword>
<gene>
    <name evidence="3" type="ORF">LPJ61_004487</name>
</gene>
<feature type="compositionally biased region" description="Basic and acidic residues" evidence="1">
    <location>
        <begin position="353"/>
        <end position="366"/>
    </location>
</feature>
<feature type="region of interest" description="Disordered" evidence="1">
    <location>
        <begin position="346"/>
        <end position="376"/>
    </location>
</feature>
<dbReference type="EMBL" id="JANBOI010001044">
    <property type="protein sequence ID" value="KAJ1727597.1"/>
    <property type="molecule type" value="Genomic_DNA"/>
</dbReference>
<proteinExistence type="predicted"/>
<keyword evidence="4" id="KW-1185">Reference proteome</keyword>
<dbReference type="OrthoDB" id="10050400at2759"/>
<dbReference type="Proteomes" id="UP001143981">
    <property type="component" value="Unassembled WGS sequence"/>
</dbReference>
<accession>A0A9W7Y8I1</accession>
<dbReference type="Gene3D" id="1.25.40.10">
    <property type="entry name" value="Tetratricopeptide repeat domain"/>
    <property type="match status" value="1"/>
</dbReference>
<evidence type="ECO:0000256" key="1">
    <source>
        <dbReference type="SAM" id="MobiDB-lite"/>
    </source>
</evidence>
<evidence type="ECO:0008006" key="5">
    <source>
        <dbReference type="Google" id="ProtNLM"/>
    </source>
</evidence>
<dbReference type="AlphaFoldDB" id="A0A9W7Y8I1"/>
<keyword evidence="2" id="KW-0472">Membrane</keyword>
<reference evidence="3" key="1">
    <citation type="submission" date="2022-07" db="EMBL/GenBank/DDBJ databases">
        <title>Phylogenomic reconstructions and comparative analyses of Kickxellomycotina fungi.</title>
        <authorList>
            <person name="Reynolds N.K."/>
            <person name="Stajich J.E."/>
            <person name="Barry K."/>
            <person name="Grigoriev I.V."/>
            <person name="Crous P."/>
            <person name="Smith M.E."/>
        </authorList>
    </citation>
    <scope>NUCLEOTIDE SEQUENCE</scope>
    <source>
        <strain evidence="3">BCRC 34381</strain>
    </source>
</reference>
<protein>
    <recommendedName>
        <fullName evidence="5">MalT-like TPR region domain-containing protein</fullName>
    </recommendedName>
</protein>
<dbReference type="InterPro" id="IPR011990">
    <property type="entry name" value="TPR-like_helical_dom_sf"/>
</dbReference>
<name>A0A9W7Y8I1_9FUNG</name>
<evidence type="ECO:0000313" key="4">
    <source>
        <dbReference type="Proteomes" id="UP001143981"/>
    </source>
</evidence>
<evidence type="ECO:0000313" key="3">
    <source>
        <dbReference type="EMBL" id="KAJ1727597.1"/>
    </source>
</evidence>